<feature type="domain" description="Peptidase M3A/M3B catalytic" evidence="7">
    <location>
        <begin position="309"/>
        <end position="548"/>
    </location>
</feature>
<dbReference type="InterPro" id="IPR011976">
    <property type="entry name" value="Pept_M3B_oligopep-rel"/>
</dbReference>
<evidence type="ECO:0000256" key="6">
    <source>
        <dbReference type="RuleBase" id="RU003435"/>
    </source>
</evidence>
<dbReference type="InterPro" id="IPR045090">
    <property type="entry name" value="Pept_M3A_M3B"/>
</dbReference>
<keyword evidence="9" id="KW-1185">Reference proteome</keyword>
<dbReference type="EMBL" id="BJVC01000002">
    <property type="protein sequence ID" value="GEL02287.1"/>
    <property type="molecule type" value="Genomic_DNA"/>
</dbReference>
<dbReference type="GO" id="GO:0004222">
    <property type="term" value="F:metalloendopeptidase activity"/>
    <property type="evidence" value="ECO:0007669"/>
    <property type="project" value="InterPro"/>
</dbReference>
<comment type="similarity">
    <text evidence="6">Belongs to the peptidase M3 family.</text>
</comment>
<keyword evidence="4 6" id="KW-0862">Zinc</keyword>
<evidence type="ECO:0000256" key="2">
    <source>
        <dbReference type="ARBA" id="ARBA00022723"/>
    </source>
</evidence>
<keyword evidence="3 6" id="KW-0378">Hydrolase</keyword>
<dbReference type="OrthoDB" id="9766487at2"/>
<dbReference type="GO" id="GO:0046872">
    <property type="term" value="F:metal ion binding"/>
    <property type="evidence" value="ECO:0007669"/>
    <property type="project" value="UniProtKB-UniRule"/>
</dbReference>
<dbReference type="GO" id="GO:0006518">
    <property type="term" value="P:peptide metabolic process"/>
    <property type="evidence" value="ECO:0007669"/>
    <property type="project" value="TreeGrafter"/>
</dbReference>
<sequence length="560" mass="63639">MITSFPDFRTLDFPTPERDALEAEYAAIHAAIDADDLPQALDLFDRQRRAYESWASLAGLRFSQDTKHPGYIAARDLADRLTPFVTGLETGVKRRFLERRDQAARYIDAYVLALWDTDITTFDDRIEPLLAEEARLCSEYTALLAKAEIPFRGAIYNLSGLEPFQQEPDRQTRHDADAARWEFYESQSAALDGIFDALVRLRTEMARTLGFSSYTELGYRRMRRTDYTPRDVAGFREQIATHVTPLVQALLQRRQLEMGWDRVKAWDEALVDPAGNPAPAGNVPVMLARAAEMFAKLDETGELAAFFDAMVQGRYLDLENRPGKADGGFCTSFPSNGTPFIFANFNGTHGDIGVFTHEMGHAYQNWKSRDLPAFDSLWPTMEAAEIHSMGLEFLSWPEIDGLVEEGGADRYRRLHLTESLCFLPYGACVDHFQHEIYARPDMSPAERHATWQRLERHYMPWRDWGDLSYPARGARWQAQRHIYEAPFYYIDYTLALCVALQLWLIGQVDAPRAMDIYRSLCAAGGSRPFCRLVEEAGLTVPFAEGALAESVDEAEQILMS</sequence>
<protein>
    <submittedName>
        <fullName evidence="8">M3 family oligoendopeptidase</fullName>
    </submittedName>
</protein>
<dbReference type="PANTHER" id="PTHR11804">
    <property type="entry name" value="PROTEASE M3 THIMET OLIGOPEPTIDASE-RELATED"/>
    <property type="match status" value="1"/>
</dbReference>
<dbReference type="Pfam" id="PF01432">
    <property type="entry name" value="Peptidase_M3"/>
    <property type="match status" value="2"/>
</dbReference>
<evidence type="ECO:0000313" key="8">
    <source>
        <dbReference type="EMBL" id="GEL02287.1"/>
    </source>
</evidence>
<evidence type="ECO:0000256" key="1">
    <source>
        <dbReference type="ARBA" id="ARBA00022670"/>
    </source>
</evidence>
<name>A0A511BPP5_9PROT</name>
<evidence type="ECO:0000256" key="3">
    <source>
        <dbReference type="ARBA" id="ARBA00022801"/>
    </source>
</evidence>
<dbReference type="PANTHER" id="PTHR11804:SF28">
    <property type="entry name" value="OLIGOENDOPEPTIDASE F"/>
    <property type="match status" value="1"/>
</dbReference>
<accession>A0A511BPP5</accession>
<comment type="cofactor">
    <cofactor evidence="6">
        <name>Zn(2+)</name>
        <dbReference type="ChEBI" id="CHEBI:29105"/>
    </cofactor>
    <text evidence="6">Binds 1 zinc ion.</text>
</comment>
<dbReference type="NCBIfam" id="TIGR02289">
    <property type="entry name" value="M3_not_pepF"/>
    <property type="match status" value="1"/>
</dbReference>
<dbReference type="InterPro" id="IPR001567">
    <property type="entry name" value="Pept_M3A_M3B_dom"/>
</dbReference>
<gene>
    <name evidence="8" type="ORF">SSA02_14500</name>
</gene>
<keyword evidence="1 6" id="KW-0645">Protease</keyword>
<dbReference type="CDD" id="cd09606">
    <property type="entry name" value="M3B_PepF"/>
    <property type="match status" value="1"/>
</dbReference>
<reference evidence="8 9" key="1">
    <citation type="submission" date="2019-07" db="EMBL/GenBank/DDBJ databases">
        <title>Whole genome shotgun sequence of Swaminathania salitolerans NBRC 104436.</title>
        <authorList>
            <person name="Hosoyama A."/>
            <person name="Uohara A."/>
            <person name="Ohji S."/>
            <person name="Ichikawa N."/>
        </authorList>
    </citation>
    <scope>NUCLEOTIDE SEQUENCE [LARGE SCALE GENOMIC DNA]</scope>
    <source>
        <strain evidence="8 9">NBRC 104436</strain>
    </source>
</reference>
<keyword evidence="5 6" id="KW-0482">Metalloprotease</keyword>
<proteinExistence type="inferred from homology"/>
<comment type="caution">
    <text evidence="8">The sequence shown here is derived from an EMBL/GenBank/DDBJ whole genome shotgun (WGS) entry which is preliminary data.</text>
</comment>
<feature type="domain" description="Peptidase M3A/M3B catalytic" evidence="7">
    <location>
        <begin position="165"/>
        <end position="268"/>
    </location>
</feature>
<dbReference type="SUPFAM" id="SSF55486">
    <property type="entry name" value="Metalloproteases ('zincins'), catalytic domain"/>
    <property type="match status" value="1"/>
</dbReference>
<dbReference type="GO" id="GO:0006508">
    <property type="term" value="P:proteolysis"/>
    <property type="evidence" value="ECO:0007669"/>
    <property type="project" value="UniProtKB-KW"/>
</dbReference>
<evidence type="ECO:0000256" key="4">
    <source>
        <dbReference type="ARBA" id="ARBA00022833"/>
    </source>
</evidence>
<organism evidence="8 9">
    <name type="scientific">Swaminathania salitolerans</name>
    <dbReference type="NCBI Taxonomy" id="182838"/>
    <lineage>
        <taxon>Bacteria</taxon>
        <taxon>Pseudomonadati</taxon>
        <taxon>Pseudomonadota</taxon>
        <taxon>Alphaproteobacteria</taxon>
        <taxon>Acetobacterales</taxon>
        <taxon>Acetobacteraceae</taxon>
        <taxon>Swaminathania</taxon>
    </lineage>
</organism>
<dbReference type="Proteomes" id="UP000321405">
    <property type="component" value="Unassembled WGS sequence"/>
</dbReference>
<keyword evidence="2 6" id="KW-0479">Metal-binding</keyword>
<dbReference type="Gene3D" id="1.10.1370.30">
    <property type="match status" value="1"/>
</dbReference>
<evidence type="ECO:0000313" key="9">
    <source>
        <dbReference type="Proteomes" id="UP000321405"/>
    </source>
</evidence>
<evidence type="ECO:0000259" key="7">
    <source>
        <dbReference type="Pfam" id="PF01432"/>
    </source>
</evidence>
<dbReference type="RefSeq" id="WP_147093329.1">
    <property type="nucleotide sequence ID" value="NZ_BJVC01000002.1"/>
</dbReference>
<evidence type="ECO:0000256" key="5">
    <source>
        <dbReference type="ARBA" id="ARBA00023049"/>
    </source>
</evidence>
<dbReference type="AlphaFoldDB" id="A0A511BPP5"/>